<accession>G2YWW2</accession>
<proteinExistence type="predicted"/>
<dbReference type="EMBL" id="FQ790359">
    <property type="protein sequence ID" value="CCD56200.1"/>
    <property type="molecule type" value="Genomic_DNA"/>
</dbReference>
<sequence>MCGRWQVYKSNGDNHGNQVSLNKKANATSMFEHMVAVYSLMGLWLNFWIGVVDVR</sequence>
<dbReference type="AlphaFoldDB" id="G2YWW2"/>
<name>G2YWW2_BOTF4</name>
<protein>
    <submittedName>
        <fullName evidence="2">Uncharacterized protein</fullName>
    </submittedName>
</protein>
<organism evidence="2 3">
    <name type="scientific">Botryotinia fuckeliana (strain T4)</name>
    <name type="common">Noble rot fungus</name>
    <name type="synonym">Botrytis cinerea</name>
    <dbReference type="NCBI Taxonomy" id="999810"/>
    <lineage>
        <taxon>Eukaryota</taxon>
        <taxon>Fungi</taxon>
        <taxon>Dikarya</taxon>
        <taxon>Ascomycota</taxon>
        <taxon>Pezizomycotina</taxon>
        <taxon>Leotiomycetes</taxon>
        <taxon>Helotiales</taxon>
        <taxon>Sclerotiniaceae</taxon>
        <taxon>Botrytis</taxon>
    </lineage>
</organism>
<gene>
    <name evidence="2" type="ORF">BofuT4_uP148100.1</name>
</gene>
<dbReference type="HOGENOM" id="CLU_3032145_0_0_1"/>
<keyword evidence="1" id="KW-1133">Transmembrane helix</keyword>
<evidence type="ECO:0000313" key="3">
    <source>
        <dbReference type="Proteomes" id="UP000008177"/>
    </source>
</evidence>
<evidence type="ECO:0000313" key="2">
    <source>
        <dbReference type="EMBL" id="CCD56200.1"/>
    </source>
</evidence>
<reference evidence="3" key="1">
    <citation type="journal article" date="2011" name="PLoS Genet.">
        <title>Genomic analysis of the necrotrophic fungal pathogens Sclerotinia sclerotiorum and Botrytis cinerea.</title>
        <authorList>
            <person name="Amselem J."/>
            <person name="Cuomo C.A."/>
            <person name="van Kan J.A."/>
            <person name="Viaud M."/>
            <person name="Benito E.P."/>
            <person name="Couloux A."/>
            <person name="Coutinho P.M."/>
            <person name="de Vries R.P."/>
            <person name="Dyer P.S."/>
            <person name="Fillinger S."/>
            <person name="Fournier E."/>
            <person name="Gout L."/>
            <person name="Hahn M."/>
            <person name="Kohn L."/>
            <person name="Lapalu N."/>
            <person name="Plummer K.M."/>
            <person name="Pradier J.M."/>
            <person name="Quevillon E."/>
            <person name="Sharon A."/>
            <person name="Simon A."/>
            <person name="ten Have A."/>
            <person name="Tudzynski B."/>
            <person name="Tudzynski P."/>
            <person name="Wincker P."/>
            <person name="Andrew M."/>
            <person name="Anthouard V."/>
            <person name="Beever R.E."/>
            <person name="Beffa R."/>
            <person name="Benoit I."/>
            <person name="Bouzid O."/>
            <person name="Brault B."/>
            <person name="Chen Z."/>
            <person name="Choquer M."/>
            <person name="Collemare J."/>
            <person name="Cotton P."/>
            <person name="Danchin E.G."/>
            <person name="Da Silva C."/>
            <person name="Gautier A."/>
            <person name="Giraud C."/>
            <person name="Giraud T."/>
            <person name="Gonzalez C."/>
            <person name="Grossetete S."/>
            <person name="Guldener U."/>
            <person name="Henrissat B."/>
            <person name="Howlett B.J."/>
            <person name="Kodira C."/>
            <person name="Kretschmer M."/>
            <person name="Lappartient A."/>
            <person name="Leroch M."/>
            <person name="Levis C."/>
            <person name="Mauceli E."/>
            <person name="Neuveglise C."/>
            <person name="Oeser B."/>
            <person name="Pearson M."/>
            <person name="Poulain J."/>
            <person name="Poussereau N."/>
            <person name="Quesneville H."/>
            <person name="Rascle C."/>
            <person name="Schumacher J."/>
            <person name="Segurens B."/>
            <person name="Sexton A."/>
            <person name="Silva E."/>
            <person name="Sirven C."/>
            <person name="Soanes D.M."/>
            <person name="Talbot N.J."/>
            <person name="Templeton M."/>
            <person name="Yandava C."/>
            <person name="Yarden O."/>
            <person name="Zeng Q."/>
            <person name="Rollins J.A."/>
            <person name="Lebrun M.H."/>
            <person name="Dickman M."/>
        </authorList>
    </citation>
    <scope>NUCLEOTIDE SEQUENCE [LARGE SCALE GENOMIC DNA]</scope>
    <source>
        <strain evidence="3">T4</strain>
    </source>
</reference>
<dbReference type="InParanoid" id="G2YWW2"/>
<feature type="transmembrane region" description="Helical" evidence="1">
    <location>
        <begin position="35"/>
        <end position="54"/>
    </location>
</feature>
<dbReference type="Proteomes" id="UP000008177">
    <property type="component" value="Unplaced contigs"/>
</dbReference>
<evidence type="ECO:0000256" key="1">
    <source>
        <dbReference type="SAM" id="Phobius"/>
    </source>
</evidence>
<keyword evidence="1" id="KW-0472">Membrane</keyword>
<keyword evidence="1" id="KW-0812">Transmembrane</keyword>